<sequence length="155" mass="17349">MRLSRWSSGRKCDYRSRGLRFDSRVGQSITVLRLAEPYSMNTRCLFIIRSCGLPSGFTGAPGRKAGEGTGQVWESNALARMGRLDRSDTTASEKTDMKQRAFTNIQVHMHMTPKPEITICGSHKQLFRAGIEAATRCTMANYSEIGIAKRRAEEN</sequence>
<protein>
    <submittedName>
        <fullName evidence="1">SFRICE_029882</fullName>
    </submittedName>
</protein>
<name>A0A2H1W905_SPOFR</name>
<reference evidence="1" key="1">
    <citation type="submission" date="2016-07" db="EMBL/GenBank/DDBJ databases">
        <authorList>
            <person name="Bretaudeau A."/>
        </authorList>
    </citation>
    <scope>NUCLEOTIDE SEQUENCE</scope>
    <source>
        <strain evidence="1">Rice</strain>
        <tissue evidence="1">Whole body</tissue>
    </source>
</reference>
<proteinExistence type="predicted"/>
<gene>
    <name evidence="1" type="ORF">SFRICE_029882</name>
</gene>
<dbReference type="EMBL" id="ODYU01007107">
    <property type="protein sequence ID" value="SOQ49585.1"/>
    <property type="molecule type" value="Genomic_DNA"/>
</dbReference>
<dbReference type="AlphaFoldDB" id="A0A2H1W905"/>
<organism evidence="1">
    <name type="scientific">Spodoptera frugiperda</name>
    <name type="common">Fall armyworm</name>
    <dbReference type="NCBI Taxonomy" id="7108"/>
    <lineage>
        <taxon>Eukaryota</taxon>
        <taxon>Metazoa</taxon>
        <taxon>Ecdysozoa</taxon>
        <taxon>Arthropoda</taxon>
        <taxon>Hexapoda</taxon>
        <taxon>Insecta</taxon>
        <taxon>Pterygota</taxon>
        <taxon>Neoptera</taxon>
        <taxon>Endopterygota</taxon>
        <taxon>Lepidoptera</taxon>
        <taxon>Glossata</taxon>
        <taxon>Ditrysia</taxon>
        <taxon>Noctuoidea</taxon>
        <taxon>Noctuidae</taxon>
        <taxon>Amphipyrinae</taxon>
        <taxon>Spodoptera</taxon>
    </lineage>
</organism>
<evidence type="ECO:0000313" key="1">
    <source>
        <dbReference type="EMBL" id="SOQ49585.1"/>
    </source>
</evidence>
<accession>A0A2H1W905</accession>